<feature type="repeat" description="TPR" evidence="3">
    <location>
        <begin position="578"/>
        <end position="611"/>
    </location>
</feature>
<keyword evidence="1" id="KW-0677">Repeat</keyword>
<dbReference type="SUPFAM" id="SSF48452">
    <property type="entry name" value="TPR-like"/>
    <property type="match status" value="1"/>
</dbReference>
<dbReference type="AlphaFoldDB" id="A0A855XEN1"/>
<feature type="compositionally biased region" description="Polar residues" evidence="4">
    <location>
        <begin position="166"/>
        <end position="176"/>
    </location>
</feature>
<evidence type="ECO:0000259" key="6">
    <source>
        <dbReference type="Pfam" id="PF08308"/>
    </source>
</evidence>
<organism evidence="7 8">
    <name type="scientific">candidate division GN15 bacterium</name>
    <dbReference type="NCBI Taxonomy" id="2072418"/>
    <lineage>
        <taxon>Bacteria</taxon>
        <taxon>candidate division GN15</taxon>
    </lineage>
</organism>
<keyword evidence="2 3" id="KW-0802">TPR repeat</keyword>
<dbReference type="Gene3D" id="1.25.40.10">
    <property type="entry name" value="Tetratricopeptide repeat domain"/>
    <property type="match status" value="2"/>
</dbReference>
<dbReference type="GO" id="GO:0030246">
    <property type="term" value="F:carbohydrate binding"/>
    <property type="evidence" value="ECO:0007669"/>
    <property type="project" value="InterPro"/>
</dbReference>
<dbReference type="InterPro" id="IPR013784">
    <property type="entry name" value="Carb-bd-like_fold"/>
</dbReference>
<feature type="region of interest" description="Disordered" evidence="4">
    <location>
        <begin position="339"/>
        <end position="383"/>
    </location>
</feature>
<evidence type="ECO:0000256" key="5">
    <source>
        <dbReference type="SAM" id="Phobius"/>
    </source>
</evidence>
<dbReference type="InterPro" id="IPR051012">
    <property type="entry name" value="CellSynth/LPSAsmb/PSIAsmb"/>
</dbReference>
<protein>
    <recommendedName>
        <fullName evidence="6">PEGA domain-containing protein</fullName>
    </recommendedName>
</protein>
<gene>
    <name evidence="7" type="ORF">C3F09_00490</name>
</gene>
<feature type="region of interest" description="Disordered" evidence="4">
    <location>
        <begin position="158"/>
        <end position="179"/>
    </location>
</feature>
<evidence type="ECO:0000256" key="2">
    <source>
        <dbReference type="ARBA" id="ARBA00022803"/>
    </source>
</evidence>
<evidence type="ECO:0000256" key="4">
    <source>
        <dbReference type="SAM" id="MobiDB-lite"/>
    </source>
</evidence>
<feature type="repeat" description="TPR" evidence="3">
    <location>
        <begin position="544"/>
        <end position="577"/>
    </location>
</feature>
<evidence type="ECO:0000256" key="1">
    <source>
        <dbReference type="ARBA" id="ARBA00022737"/>
    </source>
</evidence>
<evidence type="ECO:0000313" key="8">
    <source>
        <dbReference type="Proteomes" id="UP000250918"/>
    </source>
</evidence>
<keyword evidence="5" id="KW-0472">Membrane</keyword>
<evidence type="ECO:0000256" key="3">
    <source>
        <dbReference type="PROSITE-ProRule" id="PRU00339"/>
    </source>
</evidence>
<keyword evidence="5" id="KW-1133">Transmembrane helix</keyword>
<sequence>MRRCDNCKSEILFDDTQFCEHCGATLAPAARPSADDNNEFVVSESASDRAETEAVPKLRPHVTDDLGIQSSAEAIQDLNSTNEDMANPSPAPAVAPAAAATASAAAADGLKHLSADQVKSIEKNLYAKSDYLSEEEKRKLLKNVSAAELSSSQAIRTAKSAALPTERQNAAPSGSPTAKRGRGIAYYIKNYIQVRSDVDLRDNDEIVINNQSYLLRRKRLSPKLMLGLAGAGFALCLIVVGSLILSNPGGSNGQIIGFALDANRQPYLLGATIHLPEIGKTYVTNGQGFFRTDRIAPGSYRVDYVLGGQTVGTDYATVASGEVTTLALRPSDAVATQIPQNEVAQNEPAANVATRSNQDTRNVDRERPSEPQPSSPSRKPELSRITVAANVENARFTLDGNVIGAGNTTFSSIKPGQHAYVISKDGYVPVGGSLSLAAGETQVIQATLTPNAIEPQKQNYRTAAQTAIKSGDYNQAVDLLTKQLGQTPDQADLYMSRAEAYAGLGNKQAACDDYCKAGELYQGRNNNQAATCLNLAIKQMPKSVSALLARGNLYLIQGEEIAAIADFESVIALDKRNAMAFLGLGEARYNQGNYNQAIKYFKEARSLSPDDPYVYQYLMLAYLGDDDLKNVKKSYDKFMELSDPTQKDQMKSDRRFNAVLRVVASEQ</sequence>
<comment type="caution">
    <text evidence="7">The sequence shown here is derived from an EMBL/GenBank/DDBJ whole genome shotgun (WGS) entry which is preliminary data.</text>
</comment>
<dbReference type="InterPro" id="IPR011990">
    <property type="entry name" value="TPR-like_helical_dom_sf"/>
</dbReference>
<dbReference type="Pfam" id="PF13432">
    <property type="entry name" value="TPR_16"/>
    <property type="match status" value="2"/>
</dbReference>
<dbReference type="Pfam" id="PF08308">
    <property type="entry name" value="PEGA"/>
    <property type="match status" value="1"/>
</dbReference>
<name>A0A855XEN1_9BACT</name>
<dbReference type="PANTHER" id="PTHR45586:SF1">
    <property type="entry name" value="LIPOPOLYSACCHARIDE ASSEMBLY PROTEIN B"/>
    <property type="match status" value="1"/>
</dbReference>
<dbReference type="Proteomes" id="UP000250918">
    <property type="component" value="Unassembled WGS sequence"/>
</dbReference>
<feature type="transmembrane region" description="Helical" evidence="5">
    <location>
        <begin position="224"/>
        <end position="245"/>
    </location>
</feature>
<feature type="domain" description="PEGA" evidence="6">
    <location>
        <begin position="383"/>
        <end position="450"/>
    </location>
</feature>
<accession>A0A855XEN1</accession>
<dbReference type="InterPro" id="IPR013229">
    <property type="entry name" value="PEGA"/>
</dbReference>
<dbReference type="PANTHER" id="PTHR45586">
    <property type="entry name" value="TPR REPEAT-CONTAINING PROTEIN PA4667"/>
    <property type="match status" value="1"/>
</dbReference>
<proteinExistence type="predicted"/>
<dbReference type="SMART" id="SM00028">
    <property type="entry name" value="TPR"/>
    <property type="match status" value="3"/>
</dbReference>
<evidence type="ECO:0000313" key="7">
    <source>
        <dbReference type="EMBL" id="PWB76477.1"/>
    </source>
</evidence>
<dbReference type="InterPro" id="IPR019734">
    <property type="entry name" value="TPR_rpt"/>
</dbReference>
<dbReference type="EMBL" id="PQAP01000001">
    <property type="protein sequence ID" value="PWB76477.1"/>
    <property type="molecule type" value="Genomic_DNA"/>
</dbReference>
<keyword evidence="5" id="KW-0812">Transmembrane</keyword>
<reference evidence="7 8" key="1">
    <citation type="journal article" date="2018" name="ISME J.">
        <title>A methanotrophic archaeon couples anaerobic oxidation of methane to Fe(III) reduction.</title>
        <authorList>
            <person name="Cai C."/>
            <person name="Leu A.O."/>
            <person name="Xie G.J."/>
            <person name="Guo J."/>
            <person name="Feng Y."/>
            <person name="Zhao J.X."/>
            <person name="Tyson G.W."/>
            <person name="Yuan Z."/>
            <person name="Hu S."/>
        </authorList>
    </citation>
    <scope>NUCLEOTIDE SEQUENCE [LARGE SCALE GENOMIC DNA]</scope>
    <source>
        <strain evidence="7">FeB_12</strain>
    </source>
</reference>
<dbReference type="PROSITE" id="PS50005">
    <property type="entry name" value="TPR"/>
    <property type="match status" value="2"/>
</dbReference>
<dbReference type="PROSITE" id="PS50293">
    <property type="entry name" value="TPR_REGION"/>
    <property type="match status" value="1"/>
</dbReference>
<dbReference type="SUPFAM" id="SSF49452">
    <property type="entry name" value="Starch-binding domain-like"/>
    <property type="match status" value="1"/>
</dbReference>